<evidence type="ECO:0000313" key="2">
    <source>
        <dbReference type="Proteomes" id="UP000217199"/>
    </source>
</evidence>
<dbReference type="EMBL" id="NBII01000005">
    <property type="protein sequence ID" value="PAV18758.1"/>
    <property type="molecule type" value="Genomic_DNA"/>
</dbReference>
<accession>A0A286UGU1</accession>
<gene>
    <name evidence="1" type="ORF">PNOK_0560100</name>
</gene>
<dbReference type="AlphaFoldDB" id="A0A286UGU1"/>
<comment type="caution">
    <text evidence="1">The sequence shown here is derived from an EMBL/GenBank/DDBJ whole genome shotgun (WGS) entry which is preliminary data.</text>
</comment>
<dbReference type="InParanoid" id="A0A286UGU1"/>
<dbReference type="Proteomes" id="UP000217199">
    <property type="component" value="Unassembled WGS sequence"/>
</dbReference>
<name>A0A286UGU1_9AGAM</name>
<evidence type="ECO:0000313" key="1">
    <source>
        <dbReference type="EMBL" id="PAV18758.1"/>
    </source>
</evidence>
<proteinExistence type="predicted"/>
<organism evidence="1 2">
    <name type="scientific">Pyrrhoderma noxium</name>
    <dbReference type="NCBI Taxonomy" id="2282107"/>
    <lineage>
        <taxon>Eukaryota</taxon>
        <taxon>Fungi</taxon>
        <taxon>Dikarya</taxon>
        <taxon>Basidiomycota</taxon>
        <taxon>Agaricomycotina</taxon>
        <taxon>Agaricomycetes</taxon>
        <taxon>Hymenochaetales</taxon>
        <taxon>Hymenochaetaceae</taxon>
        <taxon>Pyrrhoderma</taxon>
    </lineage>
</organism>
<reference evidence="1 2" key="1">
    <citation type="journal article" date="2017" name="Mol. Ecol.">
        <title>Comparative and population genomic landscape of Phellinus noxius: A hypervariable fungus causing root rot in trees.</title>
        <authorList>
            <person name="Chung C.L."/>
            <person name="Lee T.J."/>
            <person name="Akiba M."/>
            <person name="Lee H.H."/>
            <person name="Kuo T.H."/>
            <person name="Liu D."/>
            <person name="Ke H.M."/>
            <person name="Yokoi T."/>
            <person name="Roa M.B."/>
            <person name="Lu M.J."/>
            <person name="Chang Y.Y."/>
            <person name="Ann P.J."/>
            <person name="Tsai J.N."/>
            <person name="Chen C.Y."/>
            <person name="Tzean S.S."/>
            <person name="Ota Y."/>
            <person name="Hattori T."/>
            <person name="Sahashi N."/>
            <person name="Liou R.F."/>
            <person name="Kikuchi T."/>
            <person name="Tsai I.J."/>
        </authorList>
    </citation>
    <scope>NUCLEOTIDE SEQUENCE [LARGE SCALE GENOMIC DNA]</scope>
    <source>
        <strain evidence="1 2">FFPRI411160</strain>
    </source>
</reference>
<sequence length="73" mass="8342">MCISSNFWTCSVERPPLFLLLPQHIPICNPIIYGDNIASEGFAVEDQRRMVQYYSTILGFNCTQPILHIIPNT</sequence>
<protein>
    <submittedName>
        <fullName evidence="1">Uncharacterized protein</fullName>
    </submittedName>
</protein>
<keyword evidence="2" id="KW-1185">Reference proteome</keyword>